<evidence type="ECO:0000313" key="2">
    <source>
        <dbReference type="EMBL" id="GAX26130.1"/>
    </source>
</evidence>
<dbReference type="AlphaFoldDB" id="A0A1Z5KIJ2"/>
<keyword evidence="1" id="KW-0812">Transmembrane</keyword>
<dbReference type="EMBL" id="BDSP01000239">
    <property type="protein sequence ID" value="GAX26130.1"/>
    <property type="molecule type" value="Genomic_DNA"/>
</dbReference>
<feature type="transmembrane region" description="Helical" evidence="1">
    <location>
        <begin position="94"/>
        <end position="111"/>
    </location>
</feature>
<keyword evidence="1" id="KW-0472">Membrane</keyword>
<accession>A0A1Z5KIJ2</accession>
<dbReference type="GO" id="GO:0004143">
    <property type="term" value="F:ATP-dependent diacylglycerol kinase activity"/>
    <property type="evidence" value="ECO:0007669"/>
    <property type="project" value="InterPro"/>
</dbReference>
<dbReference type="InterPro" id="IPR037997">
    <property type="entry name" value="Dgk1-like"/>
</dbReference>
<feature type="transmembrane region" description="Helical" evidence="1">
    <location>
        <begin position="146"/>
        <end position="166"/>
    </location>
</feature>
<dbReference type="OrthoDB" id="5673at2759"/>
<keyword evidence="1" id="KW-1133">Transmembrane helix</keyword>
<gene>
    <name evidence="2" type="ORF">FisN_18Hh246</name>
</gene>
<feature type="transmembrane region" description="Helical" evidence="1">
    <location>
        <begin position="48"/>
        <end position="74"/>
    </location>
</feature>
<dbReference type="InParanoid" id="A0A1Z5KIJ2"/>
<dbReference type="Proteomes" id="UP000198406">
    <property type="component" value="Unassembled WGS sequence"/>
</dbReference>
<dbReference type="PANTHER" id="PTHR31303:SF1">
    <property type="entry name" value="CTP-DEPENDENT DIACYLGLYCEROL KINASE 1"/>
    <property type="match status" value="1"/>
</dbReference>
<dbReference type="PANTHER" id="PTHR31303">
    <property type="entry name" value="CTP-DEPENDENT DIACYLGLYCEROL KINASE 1"/>
    <property type="match status" value="1"/>
</dbReference>
<comment type="caution">
    <text evidence="2">The sequence shown here is derived from an EMBL/GenBank/DDBJ whole genome shotgun (WGS) entry which is preliminary data.</text>
</comment>
<name>A0A1Z5KIJ2_FISSO</name>
<evidence type="ECO:0000256" key="1">
    <source>
        <dbReference type="SAM" id="Phobius"/>
    </source>
</evidence>
<sequence length="212" mass="23153">MNDAYLQLIILIVLIVVFQVVVGRVGLEKEAQRRWQHALTGQALVGCSYLLDVWLCVAGLLFGLFGIACMKYMYPTEYQKLFGPLLRPHERDQLPGAFYFLLGTLLVLFLVPLETARYAVLCLSYADPAAAWIGRTIPLRKIHDSASVGGCLACFVTACVVGSAVLSSDQDENPVARILIGALVCTIAEALPVGNDNLMIPLLTALSVEWLL</sequence>
<reference evidence="2 3" key="1">
    <citation type="journal article" date="2015" name="Plant Cell">
        <title>Oil accumulation by the oleaginous diatom Fistulifera solaris as revealed by the genome and transcriptome.</title>
        <authorList>
            <person name="Tanaka T."/>
            <person name="Maeda Y."/>
            <person name="Veluchamy A."/>
            <person name="Tanaka M."/>
            <person name="Abida H."/>
            <person name="Marechal E."/>
            <person name="Bowler C."/>
            <person name="Muto M."/>
            <person name="Sunaga Y."/>
            <person name="Tanaka M."/>
            <person name="Yoshino T."/>
            <person name="Taniguchi T."/>
            <person name="Fukuda Y."/>
            <person name="Nemoto M."/>
            <person name="Matsumoto M."/>
            <person name="Wong P.S."/>
            <person name="Aburatani S."/>
            <person name="Fujibuchi W."/>
        </authorList>
    </citation>
    <scope>NUCLEOTIDE SEQUENCE [LARGE SCALE GENOMIC DNA]</scope>
    <source>
        <strain evidence="2 3">JPCC DA0580</strain>
    </source>
</reference>
<feature type="transmembrane region" description="Helical" evidence="1">
    <location>
        <begin position="6"/>
        <end position="27"/>
    </location>
</feature>
<evidence type="ECO:0000313" key="3">
    <source>
        <dbReference type="Proteomes" id="UP000198406"/>
    </source>
</evidence>
<evidence type="ECO:0008006" key="4">
    <source>
        <dbReference type="Google" id="ProtNLM"/>
    </source>
</evidence>
<keyword evidence="3" id="KW-1185">Reference proteome</keyword>
<protein>
    <recommendedName>
        <fullName evidence="4">Dolichol kinase</fullName>
    </recommendedName>
</protein>
<proteinExistence type="predicted"/>
<organism evidence="2 3">
    <name type="scientific">Fistulifera solaris</name>
    <name type="common">Oleaginous diatom</name>
    <dbReference type="NCBI Taxonomy" id="1519565"/>
    <lineage>
        <taxon>Eukaryota</taxon>
        <taxon>Sar</taxon>
        <taxon>Stramenopiles</taxon>
        <taxon>Ochrophyta</taxon>
        <taxon>Bacillariophyta</taxon>
        <taxon>Bacillariophyceae</taxon>
        <taxon>Bacillariophycidae</taxon>
        <taxon>Naviculales</taxon>
        <taxon>Naviculaceae</taxon>
        <taxon>Fistulifera</taxon>
    </lineage>
</organism>